<name>A0A9P9E2Z4_9HYPO</name>
<dbReference type="PANTHER" id="PTHR37543:SF1">
    <property type="entry name" value="CCCH ZINC FINGER DNA BINDING PROTEIN (AFU_ORTHOLOGUE AFUA_5G12760)"/>
    <property type="match status" value="1"/>
</dbReference>
<keyword evidence="3" id="KW-1185">Reference proteome</keyword>
<gene>
    <name evidence="2" type="ORF">B0J13DRAFT_132461</name>
</gene>
<accession>A0A9P9E2Z4</accession>
<evidence type="ECO:0000313" key="2">
    <source>
        <dbReference type="EMBL" id="KAH7129787.1"/>
    </source>
</evidence>
<dbReference type="AlphaFoldDB" id="A0A9P9E2Z4"/>
<dbReference type="Pfam" id="PF25540">
    <property type="entry name" value="DUF7923"/>
    <property type="match status" value="1"/>
</dbReference>
<evidence type="ECO:0000259" key="1">
    <source>
        <dbReference type="Pfam" id="PF25540"/>
    </source>
</evidence>
<dbReference type="Proteomes" id="UP000717696">
    <property type="component" value="Unassembled WGS sequence"/>
</dbReference>
<dbReference type="PANTHER" id="PTHR37543">
    <property type="entry name" value="CCCH ZINC FINGER DNA BINDING PROTEIN (AFU_ORTHOLOGUE AFUA_5G12760)"/>
    <property type="match status" value="1"/>
</dbReference>
<dbReference type="OrthoDB" id="2270193at2759"/>
<evidence type="ECO:0000313" key="3">
    <source>
        <dbReference type="Proteomes" id="UP000717696"/>
    </source>
</evidence>
<feature type="domain" description="DUF7923" evidence="1">
    <location>
        <begin position="77"/>
        <end position="234"/>
    </location>
</feature>
<dbReference type="InterPro" id="IPR057683">
    <property type="entry name" value="DUF7923"/>
</dbReference>
<proteinExistence type="predicted"/>
<reference evidence="2" key="1">
    <citation type="journal article" date="2021" name="Nat. Commun.">
        <title>Genetic determinants of endophytism in the Arabidopsis root mycobiome.</title>
        <authorList>
            <person name="Mesny F."/>
            <person name="Miyauchi S."/>
            <person name="Thiergart T."/>
            <person name="Pickel B."/>
            <person name="Atanasova L."/>
            <person name="Karlsson M."/>
            <person name="Huettel B."/>
            <person name="Barry K.W."/>
            <person name="Haridas S."/>
            <person name="Chen C."/>
            <person name="Bauer D."/>
            <person name="Andreopoulos W."/>
            <person name="Pangilinan J."/>
            <person name="LaButti K."/>
            <person name="Riley R."/>
            <person name="Lipzen A."/>
            <person name="Clum A."/>
            <person name="Drula E."/>
            <person name="Henrissat B."/>
            <person name="Kohler A."/>
            <person name="Grigoriev I.V."/>
            <person name="Martin F.M."/>
            <person name="Hacquard S."/>
        </authorList>
    </citation>
    <scope>NUCLEOTIDE SEQUENCE</scope>
    <source>
        <strain evidence="2">MPI-CAGE-AT-0021</strain>
    </source>
</reference>
<organism evidence="2 3">
    <name type="scientific">Dactylonectria estremocensis</name>
    <dbReference type="NCBI Taxonomy" id="1079267"/>
    <lineage>
        <taxon>Eukaryota</taxon>
        <taxon>Fungi</taxon>
        <taxon>Dikarya</taxon>
        <taxon>Ascomycota</taxon>
        <taxon>Pezizomycotina</taxon>
        <taxon>Sordariomycetes</taxon>
        <taxon>Hypocreomycetidae</taxon>
        <taxon>Hypocreales</taxon>
        <taxon>Nectriaceae</taxon>
        <taxon>Dactylonectria</taxon>
    </lineage>
</organism>
<protein>
    <recommendedName>
        <fullName evidence="1">DUF7923 domain-containing protein</fullName>
    </recommendedName>
</protein>
<dbReference type="EMBL" id="JAGMUU010000020">
    <property type="protein sequence ID" value="KAH7129787.1"/>
    <property type="molecule type" value="Genomic_DNA"/>
</dbReference>
<comment type="caution">
    <text evidence="2">The sequence shown here is derived from an EMBL/GenBank/DDBJ whole genome shotgun (WGS) entry which is preliminary data.</text>
</comment>
<sequence length="260" mass="29096">MSAHLVEDFAARLATTQAAENEKNEWLKGVAITLSDLVTRFADASRDLESERLSRRLLQQEAGELRAKCEKLQGSVDESSFILLLIDADPDQYIFKDEYYASDKGGRKAAVDLRDQVREHMQDDHPELAHLPIIVKGFANEHGLSQLLSRAGILPESRNIVEFAKDFSQAYETADFVLVGSGKDRVDKKVQGVFKQFVKNPTCRHIIMGACHDNGYVRLLEDYIDDKGVFDRVTSRQLPGGQGGQRARIEVDDDEFGVPG</sequence>